<dbReference type="SUPFAM" id="SSF55811">
    <property type="entry name" value="Nudix"/>
    <property type="match status" value="1"/>
</dbReference>
<reference evidence="2 3" key="1">
    <citation type="submission" date="2019-09" db="EMBL/GenBank/DDBJ databases">
        <title>Ecophysiology of the spiral-shaped methanotroph Methylospira mobilis as revealed by the complete genome sequence.</title>
        <authorList>
            <person name="Oshkin I.Y."/>
            <person name="Dedysh S.N."/>
            <person name="Miroshnikov K."/>
            <person name="Danilova O.V."/>
            <person name="Hakobyan A."/>
            <person name="Liesack W."/>
        </authorList>
    </citation>
    <scope>NUCLEOTIDE SEQUENCE [LARGE SCALE GENOMIC DNA]</scope>
    <source>
        <strain evidence="2 3">Shm1</strain>
    </source>
</reference>
<proteinExistence type="predicted"/>
<evidence type="ECO:0000313" key="2">
    <source>
        <dbReference type="EMBL" id="QFY42721.1"/>
    </source>
</evidence>
<feature type="domain" description="Nudix hydrolase" evidence="1">
    <location>
        <begin position="1"/>
        <end position="72"/>
    </location>
</feature>
<dbReference type="Proteomes" id="UP000325755">
    <property type="component" value="Chromosome"/>
</dbReference>
<name>A0A5Q0BKH3_9GAMM</name>
<gene>
    <name evidence="2" type="ORF">F6R98_08875</name>
</gene>
<dbReference type="EMBL" id="CP044205">
    <property type="protein sequence ID" value="QFY42721.1"/>
    <property type="molecule type" value="Genomic_DNA"/>
</dbReference>
<evidence type="ECO:0000259" key="1">
    <source>
        <dbReference type="Pfam" id="PF00293"/>
    </source>
</evidence>
<dbReference type="InterPro" id="IPR000086">
    <property type="entry name" value="NUDIX_hydrolase_dom"/>
</dbReference>
<dbReference type="Pfam" id="PF00293">
    <property type="entry name" value="NUDIX"/>
    <property type="match status" value="1"/>
</dbReference>
<dbReference type="InParanoid" id="A0A5Q0BKH3"/>
<accession>A0A5Q0BKH3</accession>
<dbReference type="InterPro" id="IPR015797">
    <property type="entry name" value="NUDIX_hydrolase-like_dom_sf"/>
</dbReference>
<dbReference type="GO" id="GO:0016787">
    <property type="term" value="F:hydrolase activity"/>
    <property type="evidence" value="ECO:0007669"/>
    <property type="project" value="UniProtKB-KW"/>
</dbReference>
<dbReference type="AlphaFoldDB" id="A0A5Q0BKH3"/>
<keyword evidence="3" id="KW-1185">Reference proteome</keyword>
<protein>
    <submittedName>
        <fullName evidence="2">NUDIX hydrolase</fullName>
    </submittedName>
</protein>
<keyword evidence="2" id="KW-0378">Hydrolase</keyword>
<dbReference type="KEGG" id="mmob:F6R98_08875"/>
<organism evidence="2 3">
    <name type="scientific">Candidatus Methylospira mobilis</name>
    <dbReference type="NCBI Taxonomy" id="1808979"/>
    <lineage>
        <taxon>Bacteria</taxon>
        <taxon>Pseudomonadati</taxon>
        <taxon>Pseudomonadota</taxon>
        <taxon>Gammaproteobacteria</taxon>
        <taxon>Methylococcales</taxon>
        <taxon>Methylococcaceae</taxon>
        <taxon>Candidatus Methylospira</taxon>
    </lineage>
</organism>
<dbReference type="OrthoDB" id="5511555at2"/>
<evidence type="ECO:0000313" key="3">
    <source>
        <dbReference type="Proteomes" id="UP000325755"/>
    </source>
</evidence>
<sequence>MRELKEELGFTAAHDIEPPLMITCTTTVRLTAGHTDVSLWYIVHASRVQEMKYDETEFSGIRWFPVSMLFFWKIKGHPFLSTDLIPVGGHG</sequence>
<dbReference type="Gene3D" id="3.90.79.10">
    <property type="entry name" value="Nucleoside Triphosphate Pyrophosphohydrolase"/>
    <property type="match status" value="1"/>
</dbReference>